<keyword evidence="1" id="KW-0732">Signal</keyword>
<organism evidence="2 3">
    <name type="scientific">Spirosoma oryzae</name>
    <dbReference type="NCBI Taxonomy" id="1469603"/>
    <lineage>
        <taxon>Bacteria</taxon>
        <taxon>Pseudomonadati</taxon>
        <taxon>Bacteroidota</taxon>
        <taxon>Cytophagia</taxon>
        <taxon>Cytophagales</taxon>
        <taxon>Cytophagaceae</taxon>
        <taxon>Spirosoma</taxon>
    </lineage>
</organism>
<gene>
    <name evidence="2" type="ORF">CLV58_1484</name>
</gene>
<evidence type="ECO:0008006" key="4">
    <source>
        <dbReference type="Google" id="ProtNLM"/>
    </source>
</evidence>
<accession>A0A2T0RL61</accession>
<protein>
    <recommendedName>
        <fullName evidence="4">DUF5666 domain-containing protein</fullName>
    </recommendedName>
</protein>
<feature type="signal peptide" evidence="1">
    <location>
        <begin position="1"/>
        <end position="23"/>
    </location>
</feature>
<evidence type="ECO:0000313" key="3">
    <source>
        <dbReference type="Proteomes" id="UP000238375"/>
    </source>
</evidence>
<evidence type="ECO:0000313" key="2">
    <source>
        <dbReference type="EMBL" id="PRY21924.1"/>
    </source>
</evidence>
<name>A0A2T0RL61_9BACT</name>
<dbReference type="Proteomes" id="UP000238375">
    <property type="component" value="Unassembled WGS sequence"/>
</dbReference>
<feature type="chain" id="PRO_5015697644" description="DUF5666 domain-containing protein" evidence="1">
    <location>
        <begin position="24"/>
        <end position="255"/>
    </location>
</feature>
<dbReference type="RefSeq" id="WP_146141563.1">
    <property type="nucleotide sequence ID" value="NZ_PVTE01000048.1"/>
</dbReference>
<dbReference type="EMBL" id="PVTE01000048">
    <property type="protein sequence ID" value="PRY21924.1"/>
    <property type="molecule type" value="Genomic_DNA"/>
</dbReference>
<reference evidence="2 3" key="1">
    <citation type="submission" date="2018-03" db="EMBL/GenBank/DDBJ databases">
        <title>Genomic Encyclopedia of Archaeal and Bacterial Type Strains, Phase II (KMG-II): from individual species to whole genera.</title>
        <authorList>
            <person name="Goeker M."/>
        </authorList>
    </citation>
    <scope>NUCLEOTIDE SEQUENCE [LARGE SCALE GENOMIC DNA]</scope>
    <source>
        <strain evidence="2 3">DSM 28354</strain>
    </source>
</reference>
<keyword evidence="3" id="KW-1185">Reference proteome</keyword>
<sequence>MQTNRILYTALMLGILAAPLTIAQVPSGVAAPPIQLAGPGPRGSMGPGPGPVGPGLVGPGGLRGPEAQAMTSLTTLTGSVGQLTANDDGILNGFTLNSSGTPTTVRFGAHMGQQVNAAVKAGNRVTVMGYNQISPLGESIFKLVKLDAGNTQIVDTPPAAPQTPVTPTRRTVTGKVADYQLDREGRANGLILSDQTVVKVPPHVAYQLSTLAPKGSAITVDGYAQPLGDGQVQLQKRAILRASVLTLNGQSYLVQ</sequence>
<evidence type="ECO:0000256" key="1">
    <source>
        <dbReference type="SAM" id="SignalP"/>
    </source>
</evidence>
<comment type="caution">
    <text evidence="2">The sequence shown here is derived from an EMBL/GenBank/DDBJ whole genome shotgun (WGS) entry which is preliminary data.</text>
</comment>
<dbReference type="OrthoDB" id="880749at2"/>
<proteinExistence type="predicted"/>
<dbReference type="AlphaFoldDB" id="A0A2T0RL61"/>